<proteinExistence type="predicted"/>
<gene>
    <name evidence="1" type="ORF">L6452_42827</name>
</gene>
<organism evidence="1 2">
    <name type="scientific">Arctium lappa</name>
    <name type="common">Greater burdock</name>
    <name type="synonym">Lappa major</name>
    <dbReference type="NCBI Taxonomy" id="4217"/>
    <lineage>
        <taxon>Eukaryota</taxon>
        <taxon>Viridiplantae</taxon>
        <taxon>Streptophyta</taxon>
        <taxon>Embryophyta</taxon>
        <taxon>Tracheophyta</taxon>
        <taxon>Spermatophyta</taxon>
        <taxon>Magnoliopsida</taxon>
        <taxon>eudicotyledons</taxon>
        <taxon>Gunneridae</taxon>
        <taxon>Pentapetalae</taxon>
        <taxon>asterids</taxon>
        <taxon>campanulids</taxon>
        <taxon>Asterales</taxon>
        <taxon>Asteraceae</taxon>
        <taxon>Carduoideae</taxon>
        <taxon>Cardueae</taxon>
        <taxon>Arctiinae</taxon>
        <taxon>Arctium</taxon>
    </lineage>
</organism>
<evidence type="ECO:0000313" key="2">
    <source>
        <dbReference type="Proteomes" id="UP001055879"/>
    </source>
</evidence>
<reference evidence="2" key="1">
    <citation type="journal article" date="2022" name="Mol. Ecol. Resour.">
        <title>The genomes of chicory, endive, great burdock and yacon provide insights into Asteraceae palaeo-polyploidization history and plant inulin production.</title>
        <authorList>
            <person name="Fan W."/>
            <person name="Wang S."/>
            <person name="Wang H."/>
            <person name="Wang A."/>
            <person name="Jiang F."/>
            <person name="Liu H."/>
            <person name="Zhao H."/>
            <person name="Xu D."/>
            <person name="Zhang Y."/>
        </authorList>
    </citation>
    <scope>NUCLEOTIDE SEQUENCE [LARGE SCALE GENOMIC DNA]</scope>
    <source>
        <strain evidence="2">cv. Niubang</strain>
    </source>
</reference>
<comment type="caution">
    <text evidence="1">The sequence shown here is derived from an EMBL/GenBank/DDBJ whole genome shotgun (WGS) entry which is preliminary data.</text>
</comment>
<dbReference type="EMBL" id="CM042063">
    <property type="protein sequence ID" value="KAI3667758.1"/>
    <property type="molecule type" value="Genomic_DNA"/>
</dbReference>
<protein>
    <submittedName>
        <fullName evidence="1">Uncharacterized protein</fullName>
    </submittedName>
</protein>
<keyword evidence="2" id="KW-1185">Reference proteome</keyword>
<evidence type="ECO:0000313" key="1">
    <source>
        <dbReference type="EMBL" id="KAI3667758.1"/>
    </source>
</evidence>
<sequence length="1147" mass="132313">MATDITNRLILEQSTKRQRLDHLPKLIPNEQVEVRSVEEGFRGSWHPGTVIESRTQIRVVKYDHLLCDDGSDNLIESIPVLFTVDGKIPADWRSSDFPNYRGKIRPVPPKFIHDEICLHYGQCVDVFYKYAWWEGVVFDHFDGSDERLVFFPDMGDELRISFGNLRLTQDWDAASDEWKLRRDWIFLEVIEELKEEWPVLVSVKQIWYEVRMTKRFVKEMKEWTCSVKERWKETVKGVMVENFKLTMAEFFRNFCEDLNEGGPFLDVKRRVLDSMMNLEPSFFENLVVEDEFANLCSNPDPNPVVKSDYENLNSPSENPVFEWSKSIVCPQAECCPDAIFKYFKCFKSGRKPPVDVTLKVRQHLSYLGWKIESKVYRIGAKGGASFRYRYTDPNGKQYHSLNVLCTELNKGSSESISLSSSDVNRYLETPISSTPTGEEPNTRVIESEFCPQAVVDYCSLQSETNSGLRKSRDVRYRKLQTSATKHLFAVGWSKFYTERMSGRKVLVYSSPDGRKFYGLREACNYYIKECLCRGFDNVGELVEMGKVEAYGDLIKKKDGVLNIETISSSPSKKQAVKKDESLTKSRNGSTGDPLRTTHVLRSSKRARKEISPMYRTPRTVLSWLIENNVILPRAKVQYRCKKDGRTMREGRVTRDGIKCSCCKRTFSLSKFQSHAGSSYGRPSANVFLEDGRSLLDCQHQLHQNLDQDSRSIRMKPLRIKGNRHEIENDNDYICSICQYGGELVLCDECPSSFHTSCLGLKEVPDGEWFCPSCCCGICNRNRFNENYEQNMDSNILNCEQCERKYHIGCLKRTEGFLKPKTYLEANWFCSLRCEEIFVGLQRLLGKSILVGRDDLTWTLLKHKKFEFSDYVASDTEELTENYSKLNVAISVMHECFEPVKEPRTGRDITEDVILCRWSELRRLNFKGFYTVVLEKDDELISTAVVRVYGEKVAELPLVGTRFQYRRRGMCHILMHELEKKLTELGVERLVLPAVSSVLHTWTRSFGFSVMTESEKSKFLGCTFLDFQGTRMCHKRLVTDLPSTEPSVSRGNRCGTIVDLDRISAVSEVSQEERIQESGKVEQSSSEHNCSTNPLEILMNQPTNIEHQSETKCSKEASNPGEGNNNGFIKCYQRRKFMPTRVEVSFHK</sequence>
<reference evidence="1 2" key="2">
    <citation type="journal article" date="2022" name="Mol. Ecol. Resour.">
        <title>The genomes of chicory, endive, great burdock and yacon provide insights into Asteraceae paleo-polyploidization history and plant inulin production.</title>
        <authorList>
            <person name="Fan W."/>
            <person name="Wang S."/>
            <person name="Wang H."/>
            <person name="Wang A."/>
            <person name="Jiang F."/>
            <person name="Liu H."/>
            <person name="Zhao H."/>
            <person name="Xu D."/>
            <person name="Zhang Y."/>
        </authorList>
    </citation>
    <scope>NUCLEOTIDE SEQUENCE [LARGE SCALE GENOMIC DNA]</scope>
    <source>
        <strain evidence="2">cv. Niubang</strain>
    </source>
</reference>
<accession>A0ACB8XK34</accession>
<name>A0ACB8XK34_ARCLA</name>
<dbReference type="Proteomes" id="UP001055879">
    <property type="component" value="Linkage Group LG17"/>
</dbReference>